<dbReference type="InterPro" id="IPR013154">
    <property type="entry name" value="ADH-like_N"/>
</dbReference>
<dbReference type="InterPro" id="IPR011032">
    <property type="entry name" value="GroES-like_sf"/>
</dbReference>
<dbReference type="Pfam" id="PF08240">
    <property type="entry name" value="ADH_N"/>
    <property type="match status" value="1"/>
</dbReference>
<dbReference type="InterPro" id="IPR036291">
    <property type="entry name" value="NAD(P)-bd_dom_sf"/>
</dbReference>
<proteinExistence type="predicted"/>
<dbReference type="PANTHER" id="PTHR45033">
    <property type="match status" value="1"/>
</dbReference>
<dbReference type="InterPro" id="IPR013149">
    <property type="entry name" value="ADH-like_C"/>
</dbReference>
<gene>
    <name evidence="2" type="ORF">PCAMFM013_S004g000238</name>
</gene>
<dbReference type="InterPro" id="IPR052711">
    <property type="entry name" value="Zinc_ADH-like"/>
</dbReference>
<dbReference type="Pfam" id="PF00107">
    <property type="entry name" value="ADH_zinc_N"/>
    <property type="match status" value="1"/>
</dbReference>
<reference evidence="2 3" key="1">
    <citation type="journal article" date="2014" name="Nat. Commun.">
        <title>Multiple recent horizontal transfers of a large genomic region in cheese making fungi.</title>
        <authorList>
            <person name="Cheeseman K."/>
            <person name="Ropars J."/>
            <person name="Renault P."/>
            <person name="Dupont J."/>
            <person name="Gouzy J."/>
            <person name="Branca A."/>
            <person name="Abraham A.L."/>
            <person name="Ceppi M."/>
            <person name="Conseiller E."/>
            <person name="Debuchy R."/>
            <person name="Malagnac F."/>
            <person name="Goarin A."/>
            <person name="Silar P."/>
            <person name="Lacoste S."/>
            <person name="Sallet E."/>
            <person name="Bensimon A."/>
            <person name="Giraud T."/>
            <person name="Brygoo Y."/>
        </authorList>
    </citation>
    <scope>NUCLEOTIDE SEQUENCE [LARGE SCALE GENOMIC DNA]</scope>
    <source>
        <strain evidence="3">FM 013</strain>
    </source>
</reference>
<dbReference type="Gene3D" id="3.90.180.10">
    <property type="entry name" value="Medium-chain alcohol dehydrogenases, catalytic domain"/>
    <property type="match status" value="1"/>
</dbReference>
<dbReference type="CDD" id="cd08276">
    <property type="entry name" value="MDR7"/>
    <property type="match status" value="1"/>
</dbReference>
<dbReference type="SUPFAM" id="SSF51735">
    <property type="entry name" value="NAD(P)-binding Rossmann-fold domains"/>
    <property type="match status" value="1"/>
</dbReference>
<dbReference type="Gene3D" id="3.40.50.720">
    <property type="entry name" value="NAD(P)-binding Rossmann-like Domain"/>
    <property type="match status" value="1"/>
</dbReference>
<dbReference type="Proteomes" id="UP000053732">
    <property type="component" value="Unassembled WGS sequence"/>
</dbReference>
<sequence>MSIPQSYKALRRGTGGLPLTLKLTTEQLPSSLNPQEVLIRIHAVSLNYRDVAIMNGRYPVPVIDQGIPASDCAAEVVLVGSEVKDFRVGDHVAPIFDLNNLTGTEEKAAALGGDVDGVLRQFAVFDQNVLVHLPKHLSWEEAACITCAGTTAWTALDMPRSSGTALLQGTGGVSMFSLLVCLAAGIKPIITSSSDEKLDLARSQGEAGIVETINYRTHPRWEEEVLRLTNGRGVDIVVETVGPTTMVQSLSSLSRRGTVSLVGFLGGFNTEHFPDTIGPVLQKSAIIRGINVGSKIDQQNLCNLLVEKKVSLTSILDASVFSFAESQAAFDHLYAGGHMGKVVIKM</sequence>
<feature type="domain" description="Enoyl reductase (ER)" evidence="1">
    <location>
        <begin position="16"/>
        <end position="344"/>
    </location>
</feature>
<dbReference type="SMART" id="SM00829">
    <property type="entry name" value="PKS_ER"/>
    <property type="match status" value="1"/>
</dbReference>
<dbReference type="STRING" id="1429867.A0A0G4P1Y3"/>
<accession>A0A0G4P1Y3</accession>
<evidence type="ECO:0000259" key="1">
    <source>
        <dbReference type="SMART" id="SM00829"/>
    </source>
</evidence>
<dbReference type="GO" id="GO:0016491">
    <property type="term" value="F:oxidoreductase activity"/>
    <property type="evidence" value="ECO:0007669"/>
    <property type="project" value="InterPro"/>
</dbReference>
<protein>
    <submittedName>
        <fullName evidence="2">Alcohol dehydrogenase superfamily, zinc-containing</fullName>
    </submittedName>
</protein>
<dbReference type="PANTHER" id="PTHR45033:SF1">
    <property type="entry name" value="OXIDOREDUCTASE (EUROFUNG)"/>
    <property type="match status" value="1"/>
</dbReference>
<keyword evidence="3" id="KW-1185">Reference proteome</keyword>
<evidence type="ECO:0000313" key="2">
    <source>
        <dbReference type="EMBL" id="CRL20298.1"/>
    </source>
</evidence>
<dbReference type="SUPFAM" id="SSF50129">
    <property type="entry name" value="GroES-like"/>
    <property type="match status" value="1"/>
</dbReference>
<organism evidence="2 3">
    <name type="scientific">Penicillium camemberti (strain FM 013)</name>
    <dbReference type="NCBI Taxonomy" id="1429867"/>
    <lineage>
        <taxon>Eukaryota</taxon>
        <taxon>Fungi</taxon>
        <taxon>Dikarya</taxon>
        <taxon>Ascomycota</taxon>
        <taxon>Pezizomycotina</taxon>
        <taxon>Eurotiomycetes</taxon>
        <taxon>Eurotiomycetidae</taxon>
        <taxon>Eurotiales</taxon>
        <taxon>Aspergillaceae</taxon>
        <taxon>Penicillium</taxon>
    </lineage>
</organism>
<name>A0A0G4P1Y3_PENC3</name>
<evidence type="ECO:0000313" key="3">
    <source>
        <dbReference type="Proteomes" id="UP000053732"/>
    </source>
</evidence>
<dbReference type="EMBL" id="HG793137">
    <property type="protein sequence ID" value="CRL20298.1"/>
    <property type="molecule type" value="Genomic_DNA"/>
</dbReference>
<dbReference type="AlphaFoldDB" id="A0A0G4P1Y3"/>
<dbReference type="InterPro" id="IPR020843">
    <property type="entry name" value="ER"/>
</dbReference>